<dbReference type="OrthoDB" id="2354660at2759"/>
<evidence type="ECO:0000313" key="2">
    <source>
        <dbReference type="Proteomes" id="UP000198287"/>
    </source>
</evidence>
<sequence>MDLPRKLSCQLKNNKIRTNEKVLLKSISIPKAIFAQCGSIDYYCYHLIKVDITATVQDEPASILNHARNEDVDFIRIFLNPPYQIDAEVKLTVSLSRQIKYQVRANQFQSRYSSNEMHTRHVDGYVKIVSNYGDFVDTPCTTEFGVEIEIKRRDEDNLPLNYGFLEKLEFEVV</sequence>
<dbReference type="Proteomes" id="UP000198287">
    <property type="component" value="Unassembled WGS sequence"/>
</dbReference>
<protein>
    <submittedName>
        <fullName evidence="1">Uncharacterized protein</fullName>
    </submittedName>
</protein>
<organism evidence="1 2">
    <name type="scientific">Folsomia candida</name>
    <name type="common">Springtail</name>
    <dbReference type="NCBI Taxonomy" id="158441"/>
    <lineage>
        <taxon>Eukaryota</taxon>
        <taxon>Metazoa</taxon>
        <taxon>Ecdysozoa</taxon>
        <taxon>Arthropoda</taxon>
        <taxon>Hexapoda</taxon>
        <taxon>Collembola</taxon>
        <taxon>Entomobryomorpha</taxon>
        <taxon>Isotomoidea</taxon>
        <taxon>Isotomidae</taxon>
        <taxon>Proisotominae</taxon>
        <taxon>Folsomia</taxon>
    </lineage>
</organism>
<evidence type="ECO:0000313" key="1">
    <source>
        <dbReference type="EMBL" id="OXA45906.1"/>
    </source>
</evidence>
<name>A0A226DNV3_FOLCA</name>
<comment type="caution">
    <text evidence="1">The sequence shown here is derived from an EMBL/GenBank/DDBJ whole genome shotgun (WGS) entry which is preliminary data.</text>
</comment>
<gene>
    <name evidence="1" type="ORF">Fcan01_19307</name>
</gene>
<proteinExistence type="predicted"/>
<accession>A0A226DNV3</accession>
<dbReference type="AlphaFoldDB" id="A0A226DNV3"/>
<dbReference type="EMBL" id="LNIX01000016">
    <property type="protein sequence ID" value="OXA45906.1"/>
    <property type="molecule type" value="Genomic_DNA"/>
</dbReference>
<reference evidence="1 2" key="1">
    <citation type="submission" date="2015-12" db="EMBL/GenBank/DDBJ databases">
        <title>The genome of Folsomia candida.</title>
        <authorList>
            <person name="Faddeeva A."/>
            <person name="Derks M.F."/>
            <person name="Anvar Y."/>
            <person name="Smit S."/>
            <person name="Van Straalen N."/>
            <person name="Roelofs D."/>
        </authorList>
    </citation>
    <scope>NUCLEOTIDE SEQUENCE [LARGE SCALE GENOMIC DNA]</scope>
    <source>
        <strain evidence="1 2">VU population</strain>
        <tissue evidence="1">Whole body</tissue>
    </source>
</reference>
<keyword evidence="2" id="KW-1185">Reference proteome</keyword>